<gene>
    <name evidence="2" type="ORF">EC957_002554</name>
</gene>
<name>A0A9P6F393_9FUNG</name>
<evidence type="ECO:0000256" key="1">
    <source>
        <dbReference type="SAM" id="MobiDB-lite"/>
    </source>
</evidence>
<evidence type="ECO:0000313" key="3">
    <source>
        <dbReference type="Proteomes" id="UP000723463"/>
    </source>
</evidence>
<reference evidence="2" key="1">
    <citation type="journal article" date="2020" name="Fungal Divers.">
        <title>Resolving the Mortierellaceae phylogeny through synthesis of multi-gene phylogenetics and phylogenomics.</title>
        <authorList>
            <person name="Vandepol N."/>
            <person name="Liber J."/>
            <person name="Desiro A."/>
            <person name="Na H."/>
            <person name="Kennedy M."/>
            <person name="Barry K."/>
            <person name="Grigoriev I.V."/>
            <person name="Miller A.N."/>
            <person name="O'Donnell K."/>
            <person name="Stajich J.E."/>
            <person name="Bonito G."/>
        </authorList>
    </citation>
    <scope>NUCLEOTIDE SEQUENCE</scope>
    <source>
        <strain evidence="2">NRRL 2591</strain>
    </source>
</reference>
<dbReference type="AlphaFoldDB" id="A0A9P6F393"/>
<evidence type="ECO:0000313" key="2">
    <source>
        <dbReference type="EMBL" id="KAF9541924.1"/>
    </source>
</evidence>
<keyword evidence="3" id="KW-1185">Reference proteome</keyword>
<feature type="region of interest" description="Disordered" evidence="1">
    <location>
        <begin position="1"/>
        <end position="30"/>
    </location>
</feature>
<dbReference type="Proteomes" id="UP000723463">
    <property type="component" value="Unassembled WGS sequence"/>
</dbReference>
<organism evidence="2 3">
    <name type="scientific">Mortierella hygrophila</name>
    <dbReference type="NCBI Taxonomy" id="979708"/>
    <lineage>
        <taxon>Eukaryota</taxon>
        <taxon>Fungi</taxon>
        <taxon>Fungi incertae sedis</taxon>
        <taxon>Mucoromycota</taxon>
        <taxon>Mortierellomycotina</taxon>
        <taxon>Mortierellomycetes</taxon>
        <taxon>Mortierellales</taxon>
        <taxon>Mortierellaceae</taxon>
        <taxon>Mortierella</taxon>
    </lineage>
</organism>
<accession>A0A9P6F393</accession>
<proteinExistence type="predicted"/>
<dbReference type="EMBL" id="JAAAXW010000152">
    <property type="protein sequence ID" value="KAF9541924.1"/>
    <property type="molecule type" value="Genomic_DNA"/>
</dbReference>
<protein>
    <submittedName>
        <fullName evidence="2">Uncharacterized protein</fullName>
    </submittedName>
</protein>
<comment type="caution">
    <text evidence="2">The sequence shown here is derived from an EMBL/GenBank/DDBJ whole genome shotgun (WGS) entry which is preliminary data.</text>
</comment>
<sequence>MQQASHNRFHSHNYPHYTNVNLEPSSHHHRSNNNSDIFVLDMTESYPDPDEQFSSMTSFTEEDASSQYQLHGNKICVTKNTCAPDLPTNDDPSSDSSIFSWLNCEWLTTNPYHYPFLRRVFSFVEWIVLKIVAPCLRHRRETHNPIHL</sequence>